<protein>
    <recommendedName>
        <fullName evidence="1">Transcriptional regulator-like domain-containing protein</fullName>
    </recommendedName>
</protein>
<evidence type="ECO:0000313" key="3">
    <source>
        <dbReference type="Proteomes" id="UP000191257"/>
    </source>
</evidence>
<dbReference type="KEGG" id="pye:A6J80_10705"/>
<dbReference type="RefSeq" id="WP_080621453.1">
    <property type="nucleotide sequence ID" value="NZ_CAWMZI010000001.1"/>
</dbReference>
<name>A0A1V0GSK9_9RHOB</name>
<gene>
    <name evidence="2" type="ORF">A6J80_10705</name>
</gene>
<proteinExistence type="predicted"/>
<dbReference type="STRING" id="147645.A6J80_10705"/>
<dbReference type="Pfam" id="PF20109">
    <property type="entry name" value="Trans_reg_dom"/>
    <property type="match status" value="1"/>
</dbReference>
<evidence type="ECO:0000259" key="1">
    <source>
        <dbReference type="Pfam" id="PF20109"/>
    </source>
</evidence>
<reference evidence="2" key="1">
    <citation type="submission" date="2017-12" db="EMBL/GenBank/DDBJ databases">
        <title>FDA dAtabase for Regulatory Grade micrObial Sequences (FDA-ARGOS): Supporting development and validation of Infectious Disease Dx tests.</title>
        <authorList>
            <person name="Campos J."/>
            <person name="Goldberg B."/>
            <person name="Tallon L."/>
            <person name="Sadzewicz L."/>
            <person name="Sengamalay N."/>
            <person name="Ott S."/>
            <person name="Godinez A."/>
            <person name="Nagaraj S."/>
            <person name="Vyas G."/>
            <person name="Aluvathingal J."/>
            <person name="Nadendla S."/>
            <person name="Geyer C."/>
            <person name="Nandy P."/>
            <person name="Hobson J."/>
            <person name="Sichtig H."/>
        </authorList>
    </citation>
    <scope>NUCLEOTIDE SEQUENCE</scope>
    <source>
        <strain evidence="2">FDAARGOS_252</strain>
    </source>
</reference>
<feature type="domain" description="Transcriptional regulator-like" evidence="1">
    <location>
        <begin position="6"/>
        <end position="72"/>
    </location>
</feature>
<evidence type="ECO:0000313" key="2">
    <source>
        <dbReference type="EMBL" id="ARC36790.1"/>
    </source>
</evidence>
<keyword evidence="3" id="KW-1185">Reference proteome</keyword>
<dbReference type="InterPro" id="IPR045465">
    <property type="entry name" value="Trans_reg_dom"/>
</dbReference>
<accession>A0A1V0GSK9</accession>
<organism evidence="2 3">
    <name type="scientific">Paracoccus yeei</name>
    <dbReference type="NCBI Taxonomy" id="147645"/>
    <lineage>
        <taxon>Bacteria</taxon>
        <taxon>Pseudomonadati</taxon>
        <taxon>Pseudomonadota</taxon>
        <taxon>Alphaproteobacteria</taxon>
        <taxon>Rhodobacterales</taxon>
        <taxon>Paracoccaceae</taxon>
        <taxon>Paracoccus</taxon>
    </lineage>
</organism>
<dbReference type="AlphaFoldDB" id="A0A1V0GSK9"/>
<sequence length="88" mass="10179">MPSSTDWRSPGYDDRFRTLDRARMTFQFLRRNRRYRAEYSRIRKHIGRGVPVGDSTKEEIARMACRWGLMFPGRSRPSGIGGPTALAS</sequence>
<dbReference type="EMBL" id="CP020442">
    <property type="protein sequence ID" value="ARC36790.1"/>
    <property type="molecule type" value="Genomic_DNA"/>
</dbReference>
<dbReference type="Proteomes" id="UP000191257">
    <property type="component" value="Chromosome"/>
</dbReference>